<reference evidence="2" key="1">
    <citation type="submission" date="2021-10" db="EMBL/GenBank/DDBJ databases">
        <authorList>
            <person name="Piombo E."/>
        </authorList>
    </citation>
    <scope>NUCLEOTIDE SEQUENCE</scope>
</reference>
<proteinExistence type="predicted"/>
<dbReference type="AlphaFoldDB" id="A0A9N9YCI7"/>
<evidence type="ECO:0000313" key="2">
    <source>
        <dbReference type="EMBL" id="CAH0018320.1"/>
    </source>
</evidence>
<protein>
    <submittedName>
        <fullName evidence="2">Uncharacterized protein</fullName>
    </submittedName>
</protein>
<accession>A0A9N9YCI7</accession>
<feature type="region of interest" description="Disordered" evidence="1">
    <location>
        <begin position="1"/>
        <end position="24"/>
    </location>
</feature>
<evidence type="ECO:0000256" key="1">
    <source>
        <dbReference type="SAM" id="MobiDB-lite"/>
    </source>
</evidence>
<dbReference type="OrthoDB" id="10445023at2759"/>
<dbReference type="Proteomes" id="UP000696573">
    <property type="component" value="Unassembled WGS sequence"/>
</dbReference>
<sequence>MRSDNGCVWAHTPAPRSGPDRRPRDGFDLIGAIKPGRLPCVHDIAATAINRRLDFAEKPTSVLPLAQADMQLPNRVDVAQGQEPECATRVADKINKNLRDTCTYIKGQSVKASSTTVLDPMRPMRLYYVLLLSLSSRFGDPAQSGQARAK</sequence>
<dbReference type="EMBL" id="CABFNQ020000532">
    <property type="protein sequence ID" value="CAH0018320.1"/>
    <property type="molecule type" value="Genomic_DNA"/>
</dbReference>
<keyword evidence="3" id="KW-1185">Reference proteome</keyword>
<gene>
    <name evidence="2" type="ORF">CRHIZ90672A_00006706</name>
</gene>
<comment type="caution">
    <text evidence="2">The sequence shown here is derived from an EMBL/GenBank/DDBJ whole genome shotgun (WGS) entry which is preliminary data.</text>
</comment>
<organism evidence="2 3">
    <name type="scientific">Clonostachys rhizophaga</name>
    <dbReference type="NCBI Taxonomy" id="160324"/>
    <lineage>
        <taxon>Eukaryota</taxon>
        <taxon>Fungi</taxon>
        <taxon>Dikarya</taxon>
        <taxon>Ascomycota</taxon>
        <taxon>Pezizomycotina</taxon>
        <taxon>Sordariomycetes</taxon>
        <taxon>Hypocreomycetidae</taxon>
        <taxon>Hypocreales</taxon>
        <taxon>Bionectriaceae</taxon>
        <taxon>Clonostachys</taxon>
    </lineage>
</organism>
<evidence type="ECO:0000313" key="3">
    <source>
        <dbReference type="Proteomes" id="UP000696573"/>
    </source>
</evidence>
<name>A0A9N9YCI7_9HYPO</name>